<dbReference type="AlphaFoldDB" id="D2BK12"/>
<proteinExistence type="inferred from homology"/>
<dbReference type="PANTHER" id="PTHR42709">
    <property type="entry name" value="ALKALINE PHOSPHATASE LIKE PROTEIN"/>
    <property type="match status" value="1"/>
</dbReference>
<dbReference type="eggNOG" id="COG1238">
    <property type="taxonomic scope" value="Bacteria"/>
</dbReference>
<evidence type="ECO:0000313" key="5">
    <source>
        <dbReference type="Proteomes" id="UP000002506"/>
    </source>
</evidence>
<gene>
    <name evidence="4" type="ordered locus">DhcVS_48</name>
</gene>
<comment type="similarity">
    <text evidence="1">Belongs to the DedA family.</text>
</comment>
<dbReference type="HOGENOM" id="CLU_1347051_0_0_0"/>
<dbReference type="EMBL" id="CP001827">
    <property type="protein sequence ID" value="ACZ61224.1"/>
    <property type="molecule type" value="Genomic_DNA"/>
</dbReference>
<dbReference type="Proteomes" id="UP000002506">
    <property type="component" value="Chromosome"/>
</dbReference>
<feature type="transmembrane region" description="Helical" evidence="2">
    <location>
        <begin position="193"/>
        <end position="210"/>
    </location>
</feature>
<name>D2BK12_DEHMV</name>
<dbReference type="KEGG" id="dev:DhcVS_48"/>
<accession>D2BK12</accession>
<dbReference type="InterPro" id="IPR032816">
    <property type="entry name" value="VTT_dom"/>
</dbReference>
<feature type="domain" description="VTT" evidence="3">
    <location>
        <begin position="91"/>
        <end position="200"/>
    </location>
</feature>
<evidence type="ECO:0000313" key="4">
    <source>
        <dbReference type="EMBL" id="ACZ61224.1"/>
    </source>
</evidence>
<evidence type="ECO:0000259" key="3">
    <source>
        <dbReference type="Pfam" id="PF09335"/>
    </source>
</evidence>
<feature type="transmembrane region" description="Helical" evidence="2">
    <location>
        <begin position="24"/>
        <end position="48"/>
    </location>
</feature>
<reference evidence="4 5" key="1">
    <citation type="journal article" date="2009" name="PLoS Genet.">
        <title>Localized plasticity in the streamlined genomes of vinyl chloride respiring Dehalococcoides.</title>
        <authorList>
            <person name="McMurdie P.J."/>
            <person name="Behrens S.F."/>
            <person name="Muller J.A."/>
            <person name="Goke J."/>
            <person name="Ritalahti K.M."/>
            <person name="Wagner R."/>
            <person name="Goltsman E."/>
            <person name="Lapidus A."/>
            <person name="Holmes S."/>
            <person name="Loffler F.E."/>
            <person name="Spormann A.M."/>
        </authorList>
    </citation>
    <scope>NUCLEOTIDE SEQUENCE [LARGE SCALE GENOMIC DNA]</scope>
    <source>
        <strain evidence="4 5">VS</strain>
    </source>
</reference>
<feature type="transmembrane region" description="Helical" evidence="2">
    <location>
        <begin position="148"/>
        <end position="173"/>
    </location>
</feature>
<protein>
    <recommendedName>
        <fullName evidence="3">VTT domain-containing protein</fullName>
    </recommendedName>
</protein>
<keyword evidence="2" id="KW-1133">Transmembrane helix</keyword>
<evidence type="ECO:0000256" key="1">
    <source>
        <dbReference type="ARBA" id="ARBA00010792"/>
    </source>
</evidence>
<feature type="transmembrane region" description="Helical" evidence="2">
    <location>
        <begin position="68"/>
        <end position="95"/>
    </location>
</feature>
<keyword evidence="2" id="KW-0472">Membrane</keyword>
<sequence>MPNFAGENSLEEKRKQSLKEQLKAVNWGSLLLTFGALIALSFLLAWGLNSLVDSLEIPLDEYAWLTYLLVFVMSILANATVIAPVPFAISIMVAAATNFNPVMVALFGALGGSLGEMSGYFAGRLGKKLAIPEGLVGYSRVESWIQKYGAWAIAFLAAQPVVPFDVGGLIAGLARMPVHKFLPALFLGKFPKYIVMVYAGIGLIDWLPFLKS</sequence>
<dbReference type="Pfam" id="PF09335">
    <property type="entry name" value="VTT_dom"/>
    <property type="match status" value="1"/>
</dbReference>
<keyword evidence="2" id="KW-0812">Transmembrane</keyword>
<organism evidence="4 5">
    <name type="scientific">Dehalococcoides mccartyi (strain VS)</name>
    <dbReference type="NCBI Taxonomy" id="311424"/>
    <lineage>
        <taxon>Bacteria</taxon>
        <taxon>Bacillati</taxon>
        <taxon>Chloroflexota</taxon>
        <taxon>Dehalococcoidia</taxon>
        <taxon>Dehalococcoidales</taxon>
        <taxon>Dehalococcoidaceae</taxon>
        <taxon>Dehalococcoides</taxon>
    </lineage>
</organism>
<evidence type="ECO:0000256" key="2">
    <source>
        <dbReference type="SAM" id="Phobius"/>
    </source>
</evidence>
<dbReference type="InterPro" id="IPR051311">
    <property type="entry name" value="DedA_domain"/>
</dbReference>